<keyword evidence="3" id="KW-1185">Reference proteome</keyword>
<organism evidence="2 3">
    <name type="scientific">Candidatus Magnetominusculus xianensis</name>
    <dbReference type="NCBI Taxonomy" id="1748249"/>
    <lineage>
        <taxon>Bacteria</taxon>
        <taxon>Pseudomonadati</taxon>
        <taxon>Nitrospirota</taxon>
        <taxon>Nitrospiria</taxon>
        <taxon>Nitrospirales</taxon>
        <taxon>Nitrospiraceae</taxon>
        <taxon>Candidatus Magnetominusculus</taxon>
    </lineage>
</organism>
<dbReference type="RefSeq" id="WP_085053304.1">
    <property type="nucleotide sequence ID" value="NZ_LNQR01000103.1"/>
</dbReference>
<feature type="coiled-coil region" evidence="1">
    <location>
        <begin position="368"/>
        <end position="450"/>
    </location>
</feature>
<proteinExistence type="predicted"/>
<sequence length="453" mass="50828">MLQKNLGTQIEGVSSKIDASFTGMDKRMAAIVESTAKLAGETNLDMLKQVMDGIDGIYRQAEEAAAASGAIKNDLAAMNEAIQRLGSDEERAQAIDSMTRRVGDSLKVMEKDIAAATEGSTNLIGSKLDEVEKSVRAAIEAKTHSEKSIMSAFNEDMALIKQAVQLRDKEEGEMVKGVYYSMKKLISDFNKERENAIVFNKQYLTSMNDLRTHIEEYIGKNIMDAKEQNATLKGDVQNVSKSMQQNVKDQNKMLLDIIMVIEKQLPFFSGKVDEALSGVENKIAGFERATLSKITNTSTDIMKYIDENVANSDTGRHYGPLMAELGAIKQLTNNTVKDQNDVLQGVFLSVKKLLNISAKERDTNQKVANDLISALDTLYAHIRRLEAENDELDVELLRLAGDDYFKNKFKQLETELHKTRSLAEKYQDEKRELEQKYLKLQHEWEETRQAGSD</sequence>
<dbReference type="EMBL" id="LNQR01000103">
    <property type="protein sequence ID" value="KWT79586.1"/>
    <property type="molecule type" value="Genomic_DNA"/>
</dbReference>
<evidence type="ECO:0000256" key="1">
    <source>
        <dbReference type="SAM" id="Coils"/>
    </source>
</evidence>
<evidence type="ECO:0000313" key="3">
    <source>
        <dbReference type="Proteomes" id="UP000060487"/>
    </source>
</evidence>
<comment type="caution">
    <text evidence="2">The sequence shown here is derived from an EMBL/GenBank/DDBJ whole genome shotgun (WGS) entry which is preliminary data.</text>
</comment>
<evidence type="ECO:0000313" key="2">
    <source>
        <dbReference type="EMBL" id="KWT79586.1"/>
    </source>
</evidence>
<accession>A0ABR5SDB8</accession>
<dbReference type="Proteomes" id="UP000060487">
    <property type="component" value="Unassembled WGS sequence"/>
</dbReference>
<keyword evidence="1" id="KW-0175">Coiled coil</keyword>
<name>A0ABR5SDB8_9BACT</name>
<reference evidence="2 3" key="1">
    <citation type="submission" date="2015-11" db="EMBL/GenBank/DDBJ databases">
        <authorList>
            <person name="Lin W."/>
        </authorList>
    </citation>
    <scope>NUCLEOTIDE SEQUENCE [LARGE SCALE GENOMIC DNA]</scope>
    <source>
        <strain evidence="2 3">HCH-1</strain>
    </source>
</reference>
<protein>
    <submittedName>
        <fullName evidence="2">Uncharacterized protein</fullName>
    </submittedName>
</protein>
<gene>
    <name evidence="2" type="ORF">ASN18_2683</name>
</gene>